<feature type="transmembrane region" description="Helical" evidence="1">
    <location>
        <begin position="57"/>
        <end position="81"/>
    </location>
</feature>
<dbReference type="EMBL" id="NHYD01003441">
    <property type="protein sequence ID" value="PPQ77192.1"/>
    <property type="molecule type" value="Genomic_DNA"/>
</dbReference>
<feature type="transmembrane region" description="Helical" evidence="1">
    <location>
        <begin position="12"/>
        <end position="37"/>
    </location>
</feature>
<evidence type="ECO:0000313" key="2">
    <source>
        <dbReference type="EMBL" id="PPQ77192.1"/>
    </source>
</evidence>
<keyword evidence="3" id="KW-1185">Reference proteome</keyword>
<proteinExistence type="predicted"/>
<protein>
    <submittedName>
        <fullName evidence="2">Uncharacterized protein</fullName>
    </submittedName>
</protein>
<gene>
    <name evidence="2" type="ORF">CVT25_011038</name>
</gene>
<reference evidence="2 3" key="1">
    <citation type="journal article" date="2018" name="Evol. Lett.">
        <title>Horizontal gene cluster transfer increased hallucinogenic mushroom diversity.</title>
        <authorList>
            <person name="Reynolds H.T."/>
            <person name="Vijayakumar V."/>
            <person name="Gluck-Thaler E."/>
            <person name="Korotkin H.B."/>
            <person name="Matheny P.B."/>
            <person name="Slot J.C."/>
        </authorList>
    </citation>
    <scope>NUCLEOTIDE SEQUENCE [LARGE SCALE GENOMIC DNA]</scope>
    <source>
        <strain evidence="2 3">2631</strain>
    </source>
</reference>
<evidence type="ECO:0000313" key="3">
    <source>
        <dbReference type="Proteomes" id="UP000283269"/>
    </source>
</evidence>
<sequence length="241" mass="26851">MAAKFLCCLPLRLGVIIISFCQFFFCGALAGLLWYTLSLARQNGNDLSTITQTMKTTVIVVAAIYTFAALVGLLGFFGALFKKNGFVKSFYILLCIVFGLEVGSSIWYLVTFYRTRGQTLEQCINGSAEPSRVAYCKSLDAYKRVPQGAMLASIIVPILIHAYACYIVYQYTKRLEYQKIEKLRASRSFPQTQPIYQAVNPHDESFPLAQPNPQYPYADGANSFGHVHQNLFGGNNASNKV</sequence>
<dbReference type="InParanoid" id="A0A409WFA4"/>
<name>A0A409WFA4_PSICY</name>
<dbReference type="STRING" id="93625.A0A409WFA4"/>
<dbReference type="Proteomes" id="UP000283269">
    <property type="component" value="Unassembled WGS sequence"/>
</dbReference>
<keyword evidence="1" id="KW-1133">Transmembrane helix</keyword>
<organism evidence="2 3">
    <name type="scientific">Psilocybe cyanescens</name>
    <dbReference type="NCBI Taxonomy" id="93625"/>
    <lineage>
        <taxon>Eukaryota</taxon>
        <taxon>Fungi</taxon>
        <taxon>Dikarya</taxon>
        <taxon>Basidiomycota</taxon>
        <taxon>Agaricomycotina</taxon>
        <taxon>Agaricomycetes</taxon>
        <taxon>Agaricomycetidae</taxon>
        <taxon>Agaricales</taxon>
        <taxon>Agaricineae</taxon>
        <taxon>Strophariaceae</taxon>
        <taxon>Psilocybe</taxon>
    </lineage>
</organism>
<keyword evidence="1" id="KW-0472">Membrane</keyword>
<accession>A0A409WFA4</accession>
<keyword evidence="1" id="KW-0812">Transmembrane</keyword>
<feature type="transmembrane region" description="Helical" evidence="1">
    <location>
        <begin position="149"/>
        <end position="169"/>
    </location>
</feature>
<feature type="transmembrane region" description="Helical" evidence="1">
    <location>
        <begin position="90"/>
        <end position="110"/>
    </location>
</feature>
<dbReference type="OrthoDB" id="7862095at2759"/>
<evidence type="ECO:0000256" key="1">
    <source>
        <dbReference type="SAM" id="Phobius"/>
    </source>
</evidence>
<dbReference type="AlphaFoldDB" id="A0A409WFA4"/>
<comment type="caution">
    <text evidence="2">The sequence shown here is derived from an EMBL/GenBank/DDBJ whole genome shotgun (WGS) entry which is preliminary data.</text>
</comment>